<proteinExistence type="predicted"/>
<dbReference type="EMBL" id="CP098401">
    <property type="protein sequence ID" value="URW74901.1"/>
    <property type="molecule type" value="Genomic_DNA"/>
</dbReference>
<evidence type="ECO:0000313" key="1">
    <source>
        <dbReference type="EMBL" id="URW74901.1"/>
    </source>
</evidence>
<dbReference type="InterPro" id="IPR006311">
    <property type="entry name" value="TAT_signal"/>
</dbReference>
<reference evidence="1" key="1">
    <citation type="submission" date="2022-05" db="EMBL/GenBank/DDBJ databases">
        <title>Sphingomonas sp. strain RMG20 Genome sequencing and assembly.</title>
        <authorList>
            <person name="Kim I."/>
        </authorList>
    </citation>
    <scope>NUCLEOTIDE SEQUENCE</scope>
    <source>
        <strain evidence="1">RMG20</strain>
    </source>
</reference>
<dbReference type="RefSeq" id="WP_250750079.1">
    <property type="nucleotide sequence ID" value="NZ_CP098401.1"/>
</dbReference>
<gene>
    <name evidence="1" type="ORF">M9980_10025</name>
</gene>
<evidence type="ECO:0008006" key="3">
    <source>
        <dbReference type="Google" id="ProtNLM"/>
    </source>
</evidence>
<protein>
    <recommendedName>
        <fullName evidence="3">Twin-arginine translocation signal domain-containing protein</fullName>
    </recommendedName>
</protein>
<organism evidence="1 2">
    <name type="scientific">Sphingomonas donggukensis</name>
    <dbReference type="NCBI Taxonomy" id="2949093"/>
    <lineage>
        <taxon>Bacteria</taxon>
        <taxon>Pseudomonadati</taxon>
        <taxon>Pseudomonadota</taxon>
        <taxon>Alphaproteobacteria</taxon>
        <taxon>Sphingomonadales</taxon>
        <taxon>Sphingomonadaceae</taxon>
        <taxon>Sphingomonas</taxon>
    </lineage>
</organism>
<accession>A0ABY4TWI8</accession>
<evidence type="ECO:0000313" key="2">
    <source>
        <dbReference type="Proteomes" id="UP001055580"/>
    </source>
</evidence>
<sequence>MAHATIDAVDTLVGPVSRRGFIGRCAVAPVAGIAAGSVASGAAAAVAGGNVRGFTGKYAIDSHRIIDGFFAAPRGRTGMDVVVVLPTRGAPAGAAEATARSYAAQGWLAIAPNLAATYKGAALLGQPAMVAAMMRDLPRLKRHARGSGRVAVVAA</sequence>
<keyword evidence="2" id="KW-1185">Reference proteome</keyword>
<dbReference type="PROSITE" id="PS51318">
    <property type="entry name" value="TAT"/>
    <property type="match status" value="1"/>
</dbReference>
<name>A0ABY4TWI8_9SPHN</name>
<dbReference type="Proteomes" id="UP001055580">
    <property type="component" value="Chromosome"/>
</dbReference>